<dbReference type="SMART" id="SM00422">
    <property type="entry name" value="HTH_MERR"/>
    <property type="match status" value="1"/>
</dbReference>
<reference evidence="5" key="1">
    <citation type="journal article" date="2019" name="Int. J. Syst. Evol. Microbiol.">
        <title>The Global Catalogue of Microorganisms (GCM) 10K type strain sequencing project: providing services to taxonomists for standard genome sequencing and annotation.</title>
        <authorList>
            <consortium name="The Broad Institute Genomics Platform"/>
            <consortium name="The Broad Institute Genome Sequencing Center for Infectious Disease"/>
            <person name="Wu L."/>
            <person name="Ma J."/>
        </authorList>
    </citation>
    <scope>NUCLEOTIDE SEQUENCE [LARGE SCALE GENOMIC DNA]</scope>
    <source>
        <strain evidence="5">CGMCC 1.12482</strain>
    </source>
</reference>
<protein>
    <submittedName>
        <fullName evidence="4">MerR family transcriptional regulator</fullName>
    </submittedName>
</protein>
<dbReference type="RefSeq" id="WP_150277018.1">
    <property type="nucleotide sequence ID" value="NZ_BMFF01000004.1"/>
</dbReference>
<proteinExistence type="predicted"/>
<dbReference type="Proteomes" id="UP000638188">
    <property type="component" value="Unassembled WGS sequence"/>
</dbReference>
<evidence type="ECO:0000256" key="2">
    <source>
        <dbReference type="SAM" id="Coils"/>
    </source>
</evidence>
<dbReference type="EMBL" id="BMFF01000004">
    <property type="protein sequence ID" value="GGD01980.1"/>
    <property type="molecule type" value="Genomic_DNA"/>
</dbReference>
<organism evidence="4 5">
    <name type="scientific">Halopseudomonas salina</name>
    <dbReference type="NCBI Taxonomy" id="1323744"/>
    <lineage>
        <taxon>Bacteria</taxon>
        <taxon>Pseudomonadati</taxon>
        <taxon>Pseudomonadota</taxon>
        <taxon>Gammaproteobacteria</taxon>
        <taxon>Pseudomonadales</taxon>
        <taxon>Pseudomonadaceae</taxon>
        <taxon>Halopseudomonas</taxon>
    </lineage>
</organism>
<sequence>MQPLTYSISDLARELDITTRAIRFYEEQGLLSPERRGQERVYSARDKVSLKLILRGKRIGFSLAECRELISLYDPMGDNQKQLNTMLGKIAERRAQLEQQMLDIQQMQIELDTAEERCHAALTRTLSGRPISA</sequence>
<evidence type="ECO:0000313" key="5">
    <source>
        <dbReference type="Proteomes" id="UP000638188"/>
    </source>
</evidence>
<name>A0ABQ1PRQ8_9GAMM</name>
<gene>
    <name evidence="4" type="ORF">GCM10007418_21540</name>
</gene>
<keyword evidence="1" id="KW-0238">DNA-binding</keyword>
<evidence type="ECO:0000256" key="1">
    <source>
        <dbReference type="ARBA" id="ARBA00023125"/>
    </source>
</evidence>
<dbReference type="PANTHER" id="PTHR30204">
    <property type="entry name" value="REDOX-CYCLING DRUG-SENSING TRANSCRIPTIONAL ACTIVATOR SOXR"/>
    <property type="match status" value="1"/>
</dbReference>
<dbReference type="InterPro" id="IPR000551">
    <property type="entry name" value="MerR-type_HTH_dom"/>
</dbReference>
<dbReference type="PANTHER" id="PTHR30204:SF58">
    <property type="entry name" value="HTH-TYPE TRANSCRIPTIONAL REGULATOR YFMP"/>
    <property type="match status" value="1"/>
</dbReference>
<dbReference type="InterPro" id="IPR009061">
    <property type="entry name" value="DNA-bd_dom_put_sf"/>
</dbReference>
<dbReference type="CDD" id="cd04776">
    <property type="entry name" value="HTH_GnyR"/>
    <property type="match status" value="1"/>
</dbReference>
<accession>A0ABQ1PRQ8</accession>
<evidence type="ECO:0000259" key="3">
    <source>
        <dbReference type="PROSITE" id="PS50937"/>
    </source>
</evidence>
<dbReference type="Pfam" id="PF13411">
    <property type="entry name" value="MerR_1"/>
    <property type="match status" value="1"/>
</dbReference>
<evidence type="ECO:0000313" key="4">
    <source>
        <dbReference type="EMBL" id="GGD01980.1"/>
    </source>
</evidence>
<keyword evidence="5" id="KW-1185">Reference proteome</keyword>
<feature type="domain" description="HTH merR-type" evidence="3">
    <location>
        <begin position="5"/>
        <end position="72"/>
    </location>
</feature>
<feature type="coiled-coil region" evidence="2">
    <location>
        <begin position="80"/>
        <end position="124"/>
    </location>
</feature>
<dbReference type="PROSITE" id="PS00552">
    <property type="entry name" value="HTH_MERR_1"/>
    <property type="match status" value="1"/>
</dbReference>
<dbReference type="PROSITE" id="PS50937">
    <property type="entry name" value="HTH_MERR_2"/>
    <property type="match status" value="1"/>
</dbReference>
<dbReference type="InterPro" id="IPR047057">
    <property type="entry name" value="MerR_fam"/>
</dbReference>
<keyword evidence="2" id="KW-0175">Coiled coil</keyword>
<dbReference type="SUPFAM" id="SSF46955">
    <property type="entry name" value="Putative DNA-binding domain"/>
    <property type="match status" value="1"/>
</dbReference>
<dbReference type="Gene3D" id="1.10.1660.10">
    <property type="match status" value="1"/>
</dbReference>
<comment type="caution">
    <text evidence="4">The sequence shown here is derived from an EMBL/GenBank/DDBJ whole genome shotgun (WGS) entry which is preliminary data.</text>
</comment>